<accession>E6PLP5</accession>
<evidence type="ECO:0000313" key="1">
    <source>
        <dbReference type="EMBL" id="CBH95846.1"/>
    </source>
</evidence>
<comment type="caution">
    <text evidence="1">The sequence shown here is derived from an EMBL/GenBank/DDBJ whole genome shotgun (WGS) entry which is preliminary data.</text>
</comment>
<proteinExistence type="predicted"/>
<name>E6PLP5_9ZZZZ</name>
<dbReference type="AlphaFoldDB" id="E6PLP5"/>
<gene>
    <name evidence="1" type="ORF">CARN2_2117</name>
</gene>
<dbReference type="EMBL" id="CABM01000014">
    <property type="protein sequence ID" value="CBH95846.1"/>
    <property type="molecule type" value="Genomic_DNA"/>
</dbReference>
<protein>
    <submittedName>
        <fullName evidence="1">Uncharacterized protein</fullName>
    </submittedName>
</protein>
<sequence length="102" mass="11802">MAIPESDLEKMNGLLKNGSNISDIARKFKQYDYWEVYWSVSDYSLLGKKRSITNRLNKLKGNLTRAQRLEAVNEINVLVKEIYDLSKHNGKKLIDITKVISK</sequence>
<reference evidence="1" key="1">
    <citation type="submission" date="2009-10" db="EMBL/GenBank/DDBJ databases">
        <title>Diversity of trophic interactions inside an arsenic-rich microbial ecosystem.</title>
        <authorList>
            <person name="Bertin P.N."/>
            <person name="Heinrich-Salmeron A."/>
            <person name="Pelletier E."/>
            <person name="Goulhen-Chollet F."/>
            <person name="Arsene-Ploetze F."/>
            <person name="Gallien S."/>
            <person name="Calteau A."/>
            <person name="Vallenet D."/>
            <person name="Casiot C."/>
            <person name="Chane-Woon-Ming B."/>
            <person name="Giloteaux L."/>
            <person name="Barakat M."/>
            <person name="Bonnefoy V."/>
            <person name="Bruneel O."/>
            <person name="Chandler M."/>
            <person name="Cleiss J."/>
            <person name="Duran R."/>
            <person name="Elbaz-Poulichet F."/>
            <person name="Fonknechten N."/>
            <person name="Lauga B."/>
            <person name="Mornico D."/>
            <person name="Ortet P."/>
            <person name="Schaeffer C."/>
            <person name="Siguier P."/>
            <person name="Alexander Thil Smith A."/>
            <person name="Van Dorsselaer A."/>
            <person name="Weissenbach J."/>
            <person name="Medigue C."/>
            <person name="Le Paslier D."/>
        </authorList>
    </citation>
    <scope>NUCLEOTIDE SEQUENCE</scope>
</reference>
<organism evidence="1">
    <name type="scientific">mine drainage metagenome</name>
    <dbReference type="NCBI Taxonomy" id="410659"/>
    <lineage>
        <taxon>unclassified sequences</taxon>
        <taxon>metagenomes</taxon>
        <taxon>ecological metagenomes</taxon>
    </lineage>
</organism>